<feature type="non-terminal residue" evidence="2">
    <location>
        <position position="1"/>
    </location>
</feature>
<name>A0ABR3EHZ0_9AGAR</name>
<protein>
    <submittedName>
        <fullName evidence="2">Uncharacterized protein</fullName>
    </submittedName>
</protein>
<dbReference type="EMBL" id="JBAHYK010005510">
    <property type="protein sequence ID" value="KAL0562492.1"/>
    <property type="molecule type" value="Genomic_DNA"/>
</dbReference>
<keyword evidence="3" id="KW-1185">Reference proteome</keyword>
<proteinExistence type="predicted"/>
<feature type="region of interest" description="Disordered" evidence="1">
    <location>
        <begin position="27"/>
        <end position="50"/>
    </location>
</feature>
<evidence type="ECO:0000313" key="3">
    <source>
        <dbReference type="Proteomes" id="UP001465976"/>
    </source>
</evidence>
<organism evidence="2 3">
    <name type="scientific">Marasmius crinis-equi</name>
    <dbReference type="NCBI Taxonomy" id="585013"/>
    <lineage>
        <taxon>Eukaryota</taxon>
        <taxon>Fungi</taxon>
        <taxon>Dikarya</taxon>
        <taxon>Basidiomycota</taxon>
        <taxon>Agaricomycotina</taxon>
        <taxon>Agaricomycetes</taxon>
        <taxon>Agaricomycetidae</taxon>
        <taxon>Agaricales</taxon>
        <taxon>Marasmiineae</taxon>
        <taxon>Marasmiaceae</taxon>
        <taxon>Marasmius</taxon>
    </lineage>
</organism>
<dbReference type="Proteomes" id="UP001465976">
    <property type="component" value="Unassembled WGS sequence"/>
</dbReference>
<comment type="caution">
    <text evidence="2">The sequence shown here is derived from an EMBL/GenBank/DDBJ whole genome shotgun (WGS) entry which is preliminary data.</text>
</comment>
<evidence type="ECO:0000256" key="1">
    <source>
        <dbReference type="SAM" id="MobiDB-lite"/>
    </source>
</evidence>
<sequence>GLLDSLRAGSHNGGTFYLTTRDVLRPPQQFQSSPGRSSVRVRGFKSPGREAGKRVKKIVPQLYREAKELIDAIGYLYKE</sequence>
<reference evidence="2 3" key="1">
    <citation type="submission" date="2024-02" db="EMBL/GenBank/DDBJ databases">
        <title>A draft genome for the cacao thread blight pathogen Marasmius crinis-equi.</title>
        <authorList>
            <person name="Cohen S.P."/>
            <person name="Baruah I.K."/>
            <person name="Amoako-Attah I."/>
            <person name="Bukari Y."/>
            <person name="Meinhardt L.W."/>
            <person name="Bailey B.A."/>
        </authorList>
    </citation>
    <scope>NUCLEOTIDE SEQUENCE [LARGE SCALE GENOMIC DNA]</scope>
    <source>
        <strain evidence="2 3">GH-76</strain>
    </source>
</reference>
<gene>
    <name evidence="2" type="ORF">V5O48_019595</name>
</gene>
<evidence type="ECO:0000313" key="2">
    <source>
        <dbReference type="EMBL" id="KAL0562492.1"/>
    </source>
</evidence>
<accession>A0ABR3EHZ0</accession>
<feature type="non-terminal residue" evidence="2">
    <location>
        <position position="79"/>
    </location>
</feature>
<feature type="compositionally biased region" description="Low complexity" evidence="1">
    <location>
        <begin position="32"/>
        <end position="41"/>
    </location>
</feature>